<gene>
    <name evidence="1" type="ORF">CGOC_LOCUS3553</name>
</gene>
<dbReference type="EMBL" id="UYRV01009016">
    <property type="protein sequence ID" value="VDK56166.1"/>
    <property type="molecule type" value="Genomic_DNA"/>
</dbReference>
<name>A0A3P6R020_CYLGO</name>
<dbReference type="AlphaFoldDB" id="A0A3P6R020"/>
<keyword evidence="2" id="KW-1185">Reference proteome</keyword>
<evidence type="ECO:0000313" key="1">
    <source>
        <dbReference type="EMBL" id="VDK56166.1"/>
    </source>
</evidence>
<sequence length="106" mass="11700">MLNGSQATFFLSKLLELPSLEVLYSNKKFSKHVSSIVARSTMQVFGPVDELVYGMEVKGRKSFIFICRALPAAELHSGGRRSRSKKEAHAAAIRFSAKEHLGSCDP</sequence>
<reference evidence="1 2" key="1">
    <citation type="submission" date="2018-11" db="EMBL/GenBank/DDBJ databases">
        <authorList>
            <consortium name="Pathogen Informatics"/>
        </authorList>
    </citation>
    <scope>NUCLEOTIDE SEQUENCE [LARGE SCALE GENOMIC DNA]</scope>
</reference>
<evidence type="ECO:0000313" key="2">
    <source>
        <dbReference type="Proteomes" id="UP000271889"/>
    </source>
</evidence>
<proteinExistence type="predicted"/>
<protein>
    <submittedName>
        <fullName evidence="1">Uncharacterized protein</fullName>
    </submittedName>
</protein>
<organism evidence="1 2">
    <name type="scientific">Cylicostephanus goldi</name>
    <name type="common">Nematode worm</name>
    <dbReference type="NCBI Taxonomy" id="71465"/>
    <lineage>
        <taxon>Eukaryota</taxon>
        <taxon>Metazoa</taxon>
        <taxon>Ecdysozoa</taxon>
        <taxon>Nematoda</taxon>
        <taxon>Chromadorea</taxon>
        <taxon>Rhabditida</taxon>
        <taxon>Rhabditina</taxon>
        <taxon>Rhabditomorpha</taxon>
        <taxon>Strongyloidea</taxon>
        <taxon>Strongylidae</taxon>
        <taxon>Cylicostephanus</taxon>
    </lineage>
</organism>
<dbReference type="Proteomes" id="UP000271889">
    <property type="component" value="Unassembled WGS sequence"/>
</dbReference>
<accession>A0A3P6R020</accession>